<evidence type="ECO:0000256" key="9">
    <source>
        <dbReference type="ARBA" id="ARBA00023316"/>
    </source>
</evidence>
<dbReference type="Gene3D" id="3.40.1190.10">
    <property type="entry name" value="Mur-like, catalytic domain"/>
    <property type="match status" value="1"/>
</dbReference>
<evidence type="ECO:0000256" key="8">
    <source>
        <dbReference type="ARBA" id="ARBA00023306"/>
    </source>
</evidence>
<dbReference type="InterPro" id="IPR036615">
    <property type="entry name" value="Mur_ligase_C_dom_sf"/>
</dbReference>
<evidence type="ECO:0000259" key="12">
    <source>
        <dbReference type="Pfam" id="PF01225"/>
    </source>
</evidence>
<dbReference type="EMBL" id="LN906597">
    <property type="protein sequence ID" value="CUT17467.1"/>
    <property type="molecule type" value="Genomic_DNA"/>
</dbReference>
<dbReference type="PANTHER" id="PTHR43024:SF1">
    <property type="entry name" value="UDP-N-ACETYLMURAMOYL-TRIPEPTIDE--D-ALANYL-D-ALANINE LIGASE"/>
    <property type="match status" value="1"/>
</dbReference>
<dbReference type="OrthoDB" id="9801978at2"/>
<dbReference type="NCBIfam" id="TIGR01143">
    <property type="entry name" value="murF"/>
    <property type="match status" value="1"/>
</dbReference>
<keyword evidence="5 10" id="KW-0067">ATP-binding</keyword>
<keyword evidence="7 10" id="KW-0573">Peptidoglycan synthesis</keyword>
<dbReference type="Pfam" id="PF08245">
    <property type="entry name" value="Mur_ligase_M"/>
    <property type="match status" value="1"/>
</dbReference>
<dbReference type="Pfam" id="PF02875">
    <property type="entry name" value="Mur_ligase_C"/>
    <property type="match status" value="1"/>
</dbReference>
<evidence type="ECO:0000259" key="13">
    <source>
        <dbReference type="Pfam" id="PF02875"/>
    </source>
</evidence>
<evidence type="ECO:0000256" key="1">
    <source>
        <dbReference type="ARBA" id="ARBA00022490"/>
    </source>
</evidence>
<dbReference type="SUPFAM" id="SSF53244">
    <property type="entry name" value="MurD-like peptide ligases, peptide-binding domain"/>
    <property type="match status" value="1"/>
</dbReference>
<sequence>MIKMKLSRLAAVLGGEHYGEDLTFHGVETDTRSLSEDSSLVLFVALKGSRFDGHNFLEMAEKKGVLAFLVSSPELLPTNASAVVVPDTTKALLLMAAQWRNNFSIPVVCIAGSNGKTTVRSMISTILEEAFGAGNYLDTIGNFNNHIGVPKSLFNLNSRHRVAVVEVGMNHPGEMCSLLTAVKPTISVVTNTFREHIGFMKSLEAIARENGEAYSLTSESGVCIINHDDGFFPWYVQQSSSRRQIWFGHRYNSHVSAVAHTRSNGQVVEIFYKNRSYRFHLSLFGAHNVMNAMAAFSVGVTLGISGDVIAYALSKFSAISGRLNYLKGILGCELIDDTYNANPDSTRFAIDALVSSFSKRRKFLVMGDMAEMGSFSPKVHQEIVRYARYNGVSKLFLIGSDATSMAPFFGKEAICCRTVEQLVASLKLCIAADVIVLVKGSRFMRMEQVVAELVEKGEG</sequence>
<comment type="catalytic activity">
    <reaction evidence="10 11">
        <text>D-alanyl-D-alanine + UDP-N-acetyl-alpha-D-muramoyl-L-alanyl-gamma-D-glutamyl-meso-2,6-diaminopimelate + ATP = UDP-N-acetyl-alpha-D-muramoyl-L-alanyl-gamma-D-glutamyl-meso-2,6-diaminopimeloyl-D-alanyl-D-alanine + ADP + phosphate + H(+)</text>
        <dbReference type="Rhea" id="RHEA:28374"/>
        <dbReference type="ChEBI" id="CHEBI:15378"/>
        <dbReference type="ChEBI" id="CHEBI:30616"/>
        <dbReference type="ChEBI" id="CHEBI:43474"/>
        <dbReference type="ChEBI" id="CHEBI:57822"/>
        <dbReference type="ChEBI" id="CHEBI:61386"/>
        <dbReference type="ChEBI" id="CHEBI:83905"/>
        <dbReference type="ChEBI" id="CHEBI:456216"/>
        <dbReference type="EC" id="6.3.2.10"/>
    </reaction>
</comment>
<dbReference type="GO" id="GO:0008360">
    <property type="term" value="P:regulation of cell shape"/>
    <property type="evidence" value="ECO:0007669"/>
    <property type="project" value="UniProtKB-KW"/>
</dbReference>
<evidence type="ECO:0000256" key="7">
    <source>
        <dbReference type="ARBA" id="ARBA00022984"/>
    </source>
</evidence>
<dbReference type="AlphaFoldDB" id="A0A0S4M2H0"/>
<dbReference type="Pfam" id="PF01225">
    <property type="entry name" value="Mur_ligase"/>
    <property type="match status" value="1"/>
</dbReference>
<dbReference type="SUPFAM" id="SSF63418">
    <property type="entry name" value="MurE/MurF N-terminal domain"/>
    <property type="match status" value="1"/>
</dbReference>
<dbReference type="SUPFAM" id="SSF53623">
    <property type="entry name" value="MurD-like peptide ligases, catalytic domain"/>
    <property type="match status" value="1"/>
</dbReference>
<evidence type="ECO:0000256" key="5">
    <source>
        <dbReference type="ARBA" id="ARBA00022840"/>
    </source>
</evidence>
<keyword evidence="9 10" id="KW-0961">Cell wall biogenesis/degradation</keyword>
<keyword evidence="3 10" id="KW-0132">Cell division</keyword>
<comment type="subcellular location">
    <subcellularLocation>
        <location evidence="10 11">Cytoplasm</location>
    </subcellularLocation>
</comment>
<keyword evidence="16" id="KW-1185">Reference proteome</keyword>
<evidence type="ECO:0000313" key="16">
    <source>
        <dbReference type="Proteomes" id="UP000198651"/>
    </source>
</evidence>
<keyword evidence="1 10" id="KW-0963">Cytoplasm</keyword>
<dbReference type="GO" id="GO:0005737">
    <property type="term" value="C:cytoplasm"/>
    <property type="evidence" value="ECO:0007669"/>
    <property type="project" value="UniProtKB-SubCell"/>
</dbReference>
<keyword evidence="6 10" id="KW-0133">Cell shape</keyword>
<name>A0A0S4M2H0_9BURK</name>
<dbReference type="InterPro" id="IPR000713">
    <property type="entry name" value="Mur_ligase_N"/>
</dbReference>
<keyword evidence="4 10" id="KW-0547">Nucleotide-binding</keyword>
<feature type="binding site" evidence="10">
    <location>
        <begin position="112"/>
        <end position="118"/>
    </location>
    <ligand>
        <name>ATP</name>
        <dbReference type="ChEBI" id="CHEBI:30616"/>
    </ligand>
</feature>
<dbReference type="EC" id="6.3.2.10" evidence="10 11"/>
<feature type="domain" description="Mur ligase C-terminal" evidence="13">
    <location>
        <begin position="321"/>
        <end position="442"/>
    </location>
</feature>
<organism evidence="15 16">
    <name type="scientific">Candidatus Ichthyocystis hellenicum</name>
    <dbReference type="NCBI Taxonomy" id="1561003"/>
    <lineage>
        <taxon>Bacteria</taxon>
        <taxon>Pseudomonadati</taxon>
        <taxon>Pseudomonadota</taxon>
        <taxon>Betaproteobacteria</taxon>
        <taxon>Burkholderiales</taxon>
        <taxon>Candidatus Ichthyocystis</taxon>
    </lineage>
</organism>
<evidence type="ECO:0000256" key="11">
    <source>
        <dbReference type="RuleBase" id="RU004136"/>
    </source>
</evidence>
<evidence type="ECO:0000256" key="4">
    <source>
        <dbReference type="ARBA" id="ARBA00022741"/>
    </source>
</evidence>
<dbReference type="PANTHER" id="PTHR43024">
    <property type="entry name" value="UDP-N-ACETYLMURAMOYL-TRIPEPTIDE--D-ALANYL-D-ALANINE LIGASE"/>
    <property type="match status" value="1"/>
</dbReference>
<gene>
    <name evidence="10 15" type="primary">murF</name>
    <name evidence="15" type="ORF">Ark11_0631</name>
</gene>
<dbReference type="Gene3D" id="3.40.1390.10">
    <property type="entry name" value="MurE/MurF, N-terminal domain"/>
    <property type="match status" value="1"/>
</dbReference>
<dbReference type="GO" id="GO:0005524">
    <property type="term" value="F:ATP binding"/>
    <property type="evidence" value="ECO:0007669"/>
    <property type="project" value="UniProtKB-UniRule"/>
</dbReference>
<dbReference type="GO" id="GO:0047480">
    <property type="term" value="F:UDP-N-acetylmuramoyl-tripeptide-D-alanyl-D-alanine ligase activity"/>
    <property type="evidence" value="ECO:0007669"/>
    <property type="project" value="UniProtKB-UniRule"/>
</dbReference>
<dbReference type="InterPro" id="IPR035911">
    <property type="entry name" value="MurE/MurF_N"/>
</dbReference>
<dbReference type="GO" id="GO:0051301">
    <property type="term" value="P:cell division"/>
    <property type="evidence" value="ECO:0007669"/>
    <property type="project" value="UniProtKB-KW"/>
</dbReference>
<evidence type="ECO:0000313" key="15">
    <source>
        <dbReference type="EMBL" id="CUT17467.1"/>
    </source>
</evidence>
<dbReference type="STRING" id="1561003.Ark11_0631"/>
<evidence type="ECO:0000256" key="2">
    <source>
        <dbReference type="ARBA" id="ARBA00022598"/>
    </source>
</evidence>
<keyword evidence="2 10" id="KW-0436">Ligase</keyword>
<proteinExistence type="inferred from homology"/>
<reference evidence="16" key="1">
    <citation type="submission" date="2015-11" db="EMBL/GenBank/DDBJ databases">
        <authorList>
            <person name="Seth-Smith H.M.B."/>
        </authorList>
    </citation>
    <scope>NUCLEOTIDE SEQUENCE [LARGE SCALE GENOMIC DNA]</scope>
    <source>
        <strain evidence="16">2013Ark11</strain>
    </source>
</reference>
<comment type="similarity">
    <text evidence="10">Belongs to the MurCDEF family. MurF subfamily.</text>
</comment>
<dbReference type="UniPathway" id="UPA00219"/>
<dbReference type="InterPro" id="IPR036565">
    <property type="entry name" value="Mur-like_cat_sf"/>
</dbReference>
<dbReference type="Gene3D" id="3.90.190.20">
    <property type="entry name" value="Mur ligase, C-terminal domain"/>
    <property type="match status" value="1"/>
</dbReference>
<evidence type="ECO:0000256" key="6">
    <source>
        <dbReference type="ARBA" id="ARBA00022960"/>
    </source>
</evidence>
<keyword evidence="8 10" id="KW-0131">Cell cycle</keyword>
<dbReference type="GO" id="GO:0071555">
    <property type="term" value="P:cell wall organization"/>
    <property type="evidence" value="ECO:0007669"/>
    <property type="project" value="UniProtKB-KW"/>
</dbReference>
<evidence type="ECO:0000259" key="14">
    <source>
        <dbReference type="Pfam" id="PF08245"/>
    </source>
</evidence>
<dbReference type="Proteomes" id="UP000198651">
    <property type="component" value="Chromosome I"/>
</dbReference>
<dbReference type="HAMAP" id="MF_02019">
    <property type="entry name" value="MurF"/>
    <property type="match status" value="1"/>
</dbReference>
<dbReference type="InterPro" id="IPR004101">
    <property type="entry name" value="Mur_ligase_C"/>
</dbReference>
<accession>A0A0S4M2H0</accession>
<evidence type="ECO:0000256" key="3">
    <source>
        <dbReference type="ARBA" id="ARBA00022618"/>
    </source>
</evidence>
<feature type="domain" description="Mur ligase central" evidence="14">
    <location>
        <begin position="110"/>
        <end position="298"/>
    </location>
</feature>
<dbReference type="InterPro" id="IPR005863">
    <property type="entry name" value="UDP-N-AcMur_synth"/>
</dbReference>
<feature type="domain" description="Mur ligase N-terminal catalytic" evidence="12">
    <location>
        <begin position="24"/>
        <end position="79"/>
    </location>
</feature>
<comment type="pathway">
    <text evidence="10 11">Cell wall biogenesis; peptidoglycan biosynthesis.</text>
</comment>
<dbReference type="InterPro" id="IPR051046">
    <property type="entry name" value="MurCDEF_CellWall_CoF430Synth"/>
</dbReference>
<dbReference type="RefSeq" id="WP_092342892.1">
    <property type="nucleotide sequence ID" value="NZ_LN906597.1"/>
</dbReference>
<dbReference type="PATRIC" id="fig|1561003.3.peg.635"/>
<comment type="function">
    <text evidence="10 11">Involved in cell wall formation. Catalyzes the final step in the synthesis of UDP-N-acetylmuramoyl-pentapeptide, the precursor of murein.</text>
</comment>
<dbReference type="InterPro" id="IPR013221">
    <property type="entry name" value="Mur_ligase_cen"/>
</dbReference>
<evidence type="ECO:0000256" key="10">
    <source>
        <dbReference type="HAMAP-Rule" id="MF_02019"/>
    </source>
</evidence>
<protein>
    <recommendedName>
        <fullName evidence="10 11">UDP-N-acetylmuramoyl-tripeptide--D-alanyl-D-alanine ligase</fullName>
        <ecNumber evidence="10 11">6.3.2.10</ecNumber>
    </recommendedName>
    <alternativeName>
        <fullName evidence="10">D-alanyl-D-alanine-adding enzyme</fullName>
    </alternativeName>
</protein>
<dbReference type="GO" id="GO:0009252">
    <property type="term" value="P:peptidoglycan biosynthetic process"/>
    <property type="evidence" value="ECO:0007669"/>
    <property type="project" value="UniProtKB-UniRule"/>
</dbReference>
<dbReference type="GO" id="GO:0008766">
    <property type="term" value="F:UDP-N-acetylmuramoylalanyl-D-glutamyl-2,6-diaminopimelate-D-alanyl-D-alanine ligase activity"/>
    <property type="evidence" value="ECO:0007669"/>
    <property type="project" value="RHEA"/>
</dbReference>